<dbReference type="AlphaFoldDB" id="A0A409VWH1"/>
<feature type="compositionally biased region" description="Polar residues" evidence="1">
    <location>
        <begin position="503"/>
        <end position="513"/>
    </location>
</feature>
<keyword evidence="3" id="KW-1185">Reference proteome</keyword>
<dbReference type="InParanoid" id="A0A409VWH1"/>
<dbReference type="Proteomes" id="UP000284706">
    <property type="component" value="Unassembled WGS sequence"/>
</dbReference>
<evidence type="ECO:0000256" key="1">
    <source>
        <dbReference type="SAM" id="MobiDB-lite"/>
    </source>
</evidence>
<feature type="region of interest" description="Disordered" evidence="1">
    <location>
        <begin position="366"/>
        <end position="410"/>
    </location>
</feature>
<feature type="region of interest" description="Disordered" evidence="1">
    <location>
        <begin position="212"/>
        <end position="232"/>
    </location>
</feature>
<evidence type="ECO:0000313" key="2">
    <source>
        <dbReference type="EMBL" id="PPQ70601.1"/>
    </source>
</evidence>
<feature type="region of interest" description="Disordered" evidence="1">
    <location>
        <begin position="503"/>
        <end position="563"/>
    </location>
</feature>
<protein>
    <submittedName>
        <fullName evidence="2">Uncharacterized protein</fullName>
    </submittedName>
</protein>
<feature type="compositionally biased region" description="Low complexity" evidence="1">
    <location>
        <begin position="459"/>
        <end position="475"/>
    </location>
</feature>
<feature type="compositionally biased region" description="Low complexity" evidence="1">
    <location>
        <begin position="221"/>
        <end position="232"/>
    </location>
</feature>
<name>A0A409VWH1_9AGAR</name>
<comment type="caution">
    <text evidence="2">The sequence shown here is derived from an EMBL/GenBank/DDBJ whole genome shotgun (WGS) entry which is preliminary data.</text>
</comment>
<gene>
    <name evidence="2" type="ORF">CVT26_013200</name>
</gene>
<dbReference type="EMBL" id="NHYE01005535">
    <property type="protein sequence ID" value="PPQ70601.1"/>
    <property type="molecule type" value="Genomic_DNA"/>
</dbReference>
<dbReference type="STRING" id="231916.A0A409VWH1"/>
<reference evidence="2 3" key="1">
    <citation type="journal article" date="2018" name="Evol. Lett.">
        <title>Horizontal gene cluster transfer increased hallucinogenic mushroom diversity.</title>
        <authorList>
            <person name="Reynolds H.T."/>
            <person name="Vijayakumar V."/>
            <person name="Gluck-Thaler E."/>
            <person name="Korotkin H.B."/>
            <person name="Matheny P.B."/>
            <person name="Slot J.C."/>
        </authorList>
    </citation>
    <scope>NUCLEOTIDE SEQUENCE [LARGE SCALE GENOMIC DNA]</scope>
    <source>
        <strain evidence="2 3">SRW20</strain>
    </source>
</reference>
<feature type="region of interest" description="Disordered" evidence="1">
    <location>
        <begin position="447"/>
        <end position="487"/>
    </location>
</feature>
<dbReference type="OrthoDB" id="2943086at2759"/>
<sequence length="666" mass="72454">MNPGLDRNVTEEDDWEVIPVNWWSTSFTAVSWAFSSKQGPWNKSRLFQGSLFLGLPPRLNSRFLSLNTISSPSRKIGRNVEEGNTLNQDLVGVKSALDTVVGYEKDVGFYFTSFPDLGLYKKPRPDLTVVIEESDLEAGKERWKEAAEDLLSGPIESDESLESSLAGSYGDLELSASTLSSIDLTYSEASIDSIPMPSTPKPKLSVNEVEIKEPSPTVPHSGSRSSSLQLSPSRSLNASASSFVPSFFSKFTEEPLQFPSLLDDPKARPDVHSPGASLSNFIFPSLNPNPTPVVKIKKDDQGFFTEVQVEKSSGADAPTELLPAFLQESTQRSRTRKSRTREIVDRIRSRTSPDDSVVGDHLNAISPKYASHSPSPIGDEGRFVTPRLSMSDDGGDRPSRLSTPSCIDDEDGWIDIAQPVASDSPSSQKSKRTRELFLALTRRRTDSLSSADVKDLTTSSELSSSSGSRNMSISPSPSPSPLSPPSLLFNDGWIESSFVSQPEIQQKAKSGQTHNRKKSSNNNQQHRNQHQHHNSRASISSSTSQHAQRPFSATSPVFPQLSPTAMSPQLVQQQPQMMSPNPVGPFPYFFPATYPAVALPSPYAAAFMQVPTFPMVHAGPGGAAMAGVPYMAPTLMPIHGVGAGPVKPPMPTTNMPANRTRQAPTW</sequence>
<feature type="compositionally biased region" description="Polar residues" evidence="1">
    <location>
        <begin position="537"/>
        <end position="563"/>
    </location>
</feature>
<proteinExistence type="predicted"/>
<organism evidence="2 3">
    <name type="scientific">Gymnopilus dilepis</name>
    <dbReference type="NCBI Taxonomy" id="231916"/>
    <lineage>
        <taxon>Eukaryota</taxon>
        <taxon>Fungi</taxon>
        <taxon>Dikarya</taxon>
        <taxon>Basidiomycota</taxon>
        <taxon>Agaricomycotina</taxon>
        <taxon>Agaricomycetes</taxon>
        <taxon>Agaricomycetidae</taxon>
        <taxon>Agaricales</taxon>
        <taxon>Agaricineae</taxon>
        <taxon>Hymenogastraceae</taxon>
        <taxon>Gymnopilus</taxon>
    </lineage>
</organism>
<accession>A0A409VWH1</accession>
<evidence type="ECO:0000313" key="3">
    <source>
        <dbReference type="Proteomes" id="UP000284706"/>
    </source>
</evidence>